<evidence type="ECO:0000313" key="4">
    <source>
        <dbReference type="Proteomes" id="UP000824890"/>
    </source>
</evidence>
<dbReference type="Pfam" id="PF03078">
    <property type="entry name" value="ATHILA"/>
    <property type="match status" value="1"/>
</dbReference>
<evidence type="ECO:0000259" key="2">
    <source>
        <dbReference type="Pfam" id="PF03078"/>
    </source>
</evidence>
<accession>A0ABQ7Y599</accession>
<reference evidence="3 4" key="1">
    <citation type="submission" date="2021-05" db="EMBL/GenBank/DDBJ databases">
        <title>Genome Assembly of Synthetic Allotetraploid Brassica napus Reveals Homoeologous Exchanges between Subgenomes.</title>
        <authorList>
            <person name="Davis J.T."/>
        </authorList>
    </citation>
    <scope>NUCLEOTIDE SEQUENCE [LARGE SCALE GENOMIC DNA]</scope>
    <source>
        <strain evidence="4">cv. Da-Ae</strain>
        <tissue evidence="3">Seedling</tissue>
    </source>
</reference>
<feature type="region of interest" description="Disordered" evidence="1">
    <location>
        <begin position="520"/>
        <end position="614"/>
    </location>
</feature>
<feature type="non-terminal residue" evidence="3">
    <location>
        <position position="1"/>
    </location>
</feature>
<organism evidence="3 4">
    <name type="scientific">Brassica napus</name>
    <name type="common">Rape</name>
    <dbReference type="NCBI Taxonomy" id="3708"/>
    <lineage>
        <taxon>Eukaryota</taxon>
        <taxon>Viridiplantae</taxon>
        <taxon>Streptophyta</taxon>
        <taxon>Embryophyta</taxon>
        <taxon>Tracheophyta</taxon>
        <taxon>Spermatophyta</taxon>
        <taxon>Magnoliopsida</taxon>
        <taxon>eudicotyledons</taxon>
        <taxon>Gunneridae</taxon>
        <taxon>Pentapetalae</taxon>
        <taxon>rosids</taxon>
        <taxon>malvids</taxon>
        <taxon>Brassicales</taxon>
        <taxon>Brassicaceae</taxon>
        <taxon>Brassiceae</taxon>
        <taxon>Brassica</taxon>
    </lineage>
</organism>
<dbReference type="EMBL" id="JAGKQM010000018">
    <property type="protein sequence ID" value="KAH0863364.1"/>
    <property type="molecule type" value="Genomic_DNA"/>
</dbReference>
<dbReference type="InterPro" id="IPR004312">
    <property type="entry name" value="ATHILA_Orf1_C"/>
</dbReference>
<comment type="caution">
    <text evidence="3">The sequence shown here is derived from an EMBL/GenBank/DDBJ whole genome shotgun (WGS) entry which is preliminary data.</text>
</comment>
<keyword evidence="4" id="KW-1185">Reference proteome</keyword>
<feature type="region of interest" description="Disordered" evidence="1">
    <location>
        <begin position="433"/>
        <end position="463"/>
    </location>
</feature>
<feature type="domain" description="Arabidopsis retrotransposon Orf1 C-terminal" evidence="2">
    <location>
        <begin position="123"/>
        <end position="519"/>
    </location>
</feature>
<feature type="compositionally biased region" description="Acidic residues" evidence="1">
    <location>
        <begin position="444"/>
        <end position="453"/>
    </location>
</feature>
<dbReference type="Proteomes" id="UP000824890">
    <property type="component" value="Unassembled WGS sequence"/>
</dbReference>
<protein>
    <recommendedName>
        <fullName evidence="2">Arabidopsis retrotransposon Orf1 C-terminal domain-containing protein</fullName>
    </recommendedName>
</protein>
<evidence type="ECO:0000313" key="3">
    <source>
        <dbReference type="EMBL" id="KAH0863364.1"/>
    </source>
</evidence>
<gene>
    <name evidence="3" type="ORF">HID58_080575</name>
</gene>
<sequence>FGTKYRGLAPRPEAVRVPNDTNPRPVPRPYPAMTKTTGALPKKFGPPKKGSLDMGDASTSNNNNGQAQAKKKVDKGKDVVIAAEESDHSSSGREGQVQAKKRKRVATKPTVKVPSATAINNKLRAMEIQPSIFVDEEILEKLGILSDVQLLLGNMGLWKMMSTCQRGYPVPACQFLSTLEATFHISHDPHETEGHGFITFKVDRKSYKMGFKEIASVMGLRDRKRHKFKKFEDELNKFWKEIEAGEYDISAIKSADILHPALRYVHKILASTLYARKEVGRIVQDELHFLIFGTSSVTKDYRQGRYEHQPGIVGIFIERLIYYKKWAWTNHDKKPKLFILGFITPLLEAMNIPLVGDEIEFTGMDEVHLDRTGFLDGILDGKYIYRYKKGSRKESCSVLLPCLPSTSLRYRENLTFNPPSSALFHPATQEIPLKISRKKRQPDDDSTQSEDVEQPPSSTVYGSSRYYFEPLTTALPDGPLRDAHNQIRALQRGQKYQDRTISRLVKSVNYLAGKLKKLTMRTRRSHASTTEASEEEIRDDVQTEATEPVQDHRHSYHGDATTTQSYYEAPRSSVREPRARRNQRQRHPVPSLPSPDTDNESPFMRWSEAGAARA</sequence>
<name>A0ABQ7Y599_BRANA</name>
<proteinExistence type="predicted"/>
<evidence type="ECO:0000256" key="1">
    <source>
        <dbReference type="SAM" id="MobiDB-lite"/>
    </source>
</evidence>
<feature type="region of interest" description="Disordered" evidence="1">
    <location>
        <begin position="1"/>
        <end position="109"/>
    </location>
</feature>